<feature type="region of interest" description="Disordered" evidence="1">
    <location>
        <begin position="1"/>
        <end position="32"/>
    </location>
</feature>
<evidence type="ECO:0000256" key="1">
    <source>
        <dbReference type="SAM" id="MobiDB-lite"/>
    </source>
</evidence>
<dbReference type="Proteomes" id="UP000012960">
    <property type="component" value="Unplaced"/>
</dbReference>
<sequence length="32" mass="3680">MNSLDENDRENKALRHNPSSKNVILSKNHNTC</sequence>
<dbReference type="EnsemblPlants" id="Ma04_t00070.1">
    <property type="protein sequence ID" value="Ma04_p00070.1"/>
    <property type="gene ID" value="Ma04_g00070"/>
</dbReference>
<dbReference type="Gramene" id="Ma04_t00070.1">
    <property type="protein sequence ID" value="Ma04_p00070.1"/>
    <property type="gene ID" value="Ma04_g00070"/>
</dbReference>
<dbReference type="InParanoid" id="A0A804IJA2"/>
<dbReference type="AlphaFoldDB" id="A0A804IJA2"/>
<keyword evidence="3" id="KW-1185">Reference proteome</keyword>
<evidence type="ECO:0000313" key="2">
    <source>
        <dbReference type="EnsemblPlants" id="Ma04_p00070.1"/>
    </source>
</evidence>
<evidence type="ECO:0000313" key="3">
    <source>
        <dbReference type="Proteomes" id="UP000012960"/>
    </source>
</evidence>
<organism evidence="2 3">
    <name type="scientific">Musa acuminata subsp. malaccensis</name>
    <name type="common">Wild banana</name>
    <name type="synonym">Musa malaccensis</name>
    <dbReference type="NCBI Taxonomy" id="214687"/>
    <lineage>
        <taxon>Eukaryota</taxon>
        <taxon>Viridiplantae</taxon>
        <taxon>Streptophyta</taxon>
        <taxon>Embryophyta</taxon>
        <taxon>Tracheophyta</taxon>
        <taxon>Spermatophyta</taxon>
        <taxon>Magnoliopsida</taxon>
        <taxon>Liliopsida</taxon>
        <taxon>Zingiberales</taxon>
        <taxon>Musaceae</taxon>
        <taxon>Musa</taxon>
    </lineage>
</organism>
<proteinExistence type="predicted"/>
<protein>
    <submittedName>
        <fullName evidence="2">Uncharacterized protein</fullName>
    </submittedName>
</protein>
<feature type="compositionally biased region" description="Polar residues" evidence="1">
    <location>
        <begin position="17"/>
        <end position="32"/>
    </location>
</feature>
<reference evidence="2" key="1">
    <citation type="submission" date="2021-05" db="UniProtKB">
        <authorList>
            <consortium name="EnsemblPlants"/>
        </authorList>
    </citation>
    <scope>IDENTIFICATION</scope>
    <source>
        <strain evidence="2">subsp. malaccensis</strain>
    </source>
</reference>
<accession>A0A804IJA2</accession>
<name>A0A804IJA2_MUSAM</name>